<accession>A0ABQ7DXG7</accession>
<evidence type="ECO:0000256" key="1">
    <source>
        <dbReference type="SAM" id="MobiDB-lite"/>
    </source>
</evidence>
<feature type="compositionally biased region" description="Acidic residues" evidence="1">
    <location>
        <begin position="222"/>
        <end position="237"/>
    </location>
</feature>
<comment type="caution">
    <text evidence="2">The sequence shown here is derived from an EMBL/GenBank/DDBJ whole genome shotgun (WGS) entry which is preliminary data.</text>
</comment>
<reference evidence="2 3" key="1">
    <citation type="journal article" date="2020" name="BMC Genomics">
        <title>Intraspecific diversification of the crop wild relative Brassica cretica Lam. using demographic model selection.</title>
        <authorList>
            <person name="Kioukis A."/>
            <person name="Michalopoulou V.A."/>
            <person name="Briers L."/>
            <person name="Pirintsos S."/>
            <person name="Studholme D.J."/>
            <person name="Pavlidis P."/>
            <person name="Sarris P.F."/>
        </authorList>
    </citation>
    <scope>NUCLEOTIDE SEQUENCE [LARGE SCALE GENOMIC DNA]</scope>
    <source>
        <strain evidence="3">cv. PFS-1207/04</strain>
    </source>
</reference>
<sequence length="360" mass="40961">MMDVELGRKVDSVDESPLLEIKEHLDSPHLAFEGQNQFGVYQIDDDTLSELEQQINFVDSQTLENKYPSPDSFTQNYDATVGSRRGRAKFRLNQAFTGNSKLATDLNGKIDLIFSELTRKFDTLSEHIKRLDSWVAENAIAIKRETGRLPGRADANPKRQVNVVLLRSGKRLIPSTIEINNTEKHVVVEEAGENRSHPIILDDPNAESEIPRERERPNTEKEDIDLEEEEGELEEDVEIDRQERTNVDRQTTVNIDQHPGNNVDRLSNPAEPAIERVYRTLPPFPPNKMQTKRELDKAICRKAFDKIMLEMPLSDGIKVSPLIKKYVKDMVSNSFSAAERSVMMVSKEVCAIIQGEIPIK</sequence>
<feature type="region of interest" description="Disordered" evidence="1">
    <location>
        <begin position="197"/>
        <end position="237"/>
    </location>
</feature>
<organism evidence="2 3">
    <name type="scientific">Brassica cretica</name>
    <name type="common">Mustard</name>
    <dbReference type="NCBI Taxonomy" id="69181"/>
    <lineage>
        <taxon>Eukaryota</taxon>
        <taxon>Viridiplantae</taxon>
        <taxon>Streptophyta</taxon>
        <taxon>Embryophyta</taxon>
        <taxon>Tracheophyta</taxon>
        <taxon>Spermatophyta</taxon>
        <taxon>Magnoliopsida</taxon>
        <taxon>eudicotyledons</taxon>
        <taxon>Gunneridae</taxon>
        <taxon>Pentapetalae</taxon>
        <taxon>rosids</taxon>
        <taxon>malvids</taxon>
        <taxon>Brassicales</taxon>
        <taxon>Brassicaceae</taxon>
        <taxon>Brassiceae</taxon>
        <taxon>Brassica</taxon>
    </lineage>
</organism>
<feature type="compositionally biased region" description="Basic and acidic residues" evidence="1">
    <location>
        <begin position="209"/>
        <end position="221"/>
    </location>
</feature>
<dbReference type="Proteomes" id="UP000266723">
    <property type="component" value="Unassembled WGS sequence"/>
</dbReference>
<name>A0ABQ7DXG7_BRACR</name>
<evidence type="ECO:0000313" key="3">
    <source>
        <dbReference type="Proteomes" id="UP000266723"/>
    </source>
</evidence>
<gene>
    <name evidence="2" type="ORF">DY000_02031563</name>
</gene>
<keyword evidence="3" id="KW-1185">Reference proteome</keyword>
<protein>
    <submittedName>
        <fullName evidence="2">Uncharacterized protein</fullName>
    </submittedName>
</protein>
<proteinExistence type="predicted"/>
<evidence type="ECO:0000313" key="2">
    <source>
        <dbReference type="EMBL" id="KAF3582768.1"/>
    </source>
</evidence>
<dbReference type="EMBL" id="QGKV02000649">
    <property type="protein sequence ID" value="KAF3582768.1"/>
    <property type="molecule type" value="Genomic_DNA"/>
</dbReference>